<accession>A9CZB3</accession>
<evidence type="ECO:0000313" key="7">
    <source>
        <dbReference type="EMBL" id="EDQ34738.1"/>
    </source>
</evidence>
<dbReference type="PANTHER" id="PTHR38776:SF1">
    <property type="entry name" value="MLTA-INTERACTING PROTEIN-RELATED"/>
    <property type="match status" value="1"/>
</dbReference>
<dbReference type="EMBL" id="ABIA03000002">
    <property type="protein sequence ID" value="EDQ34738.1"/>
    <property type="molecule type" value="Genomic_DNA"/>
</dbReference>
<dbReference type="eggNOG" id="COG3713">
    <property type="taxonomic scope" value="Bacteria"/>
</dbReference>
<comment type="similarity">
    <text evidence="2">Belongs to the MipA/OmpV family.</text>
</comment>
<dbReference type="InterPro" id="IPR011250">
    <property type="entry name" value="OMP/PagP_B-barrel"/>
</dbReference>
<keyword evidence="3 6" id="KW-0732">Signal</keyword>
<evidence type="ECO:0000256" key="2">
    <source>
        <dbReference type="ARBA" id="ARBA00005722"/>
    </source>
</evidence>
<evidence type="ECO:0000256" key="1">
    <source>
        <dbReference type="ARBA" id="ARBA00004442"/>
    </source>
</evidence>
<proteinExistence type="inferred from homology"/>
<sequence length="258" mass="27088">MIQRFSLAATSLLASAGFALIPAAQAQDASGPGITFELGAAGKVTPSYFGSSDYILSPVPLIRLKRLELPNGFVIGGGSDEGFSLSPSFAVVGERSTKDSPELVGLNTIDTAFEFGLAAKYQVGQFRVMGALRRGFGGHEGIRGELGADYIYKPDDKWTFHGGPRLDFADSTFANTYFGVTAAEASGSFPATTASGGLISAGLEAGVRYQVNEAWAVEAGASWDRLVGDAADSPITAQGSKDQYSVQFGLLRRFDIGF</sequence>
<evidence type="ECO:0000256" key="6">
    <source>
        <dbReference type="SAM" id="SignalP"/>
    </source>
</evidence>
<dbReference type="Proteomes" id="UP000004291">
    <property type="component" value="Chromosome"/>
</dbReference>
<keyword evidence="8" id="KW-1185">Reference proteome</keyword>
<dbReference type="AlphaFoldDB" id="A9CZB3"/>
<keyword evidence="4" id="KW-0472">Membrane</keyword>
<reference evidence="7 8" key="2">
    <citation type="submission" date="2012-06" db="EMBL/GenBank/DDBJ databases">
        <authorList>
            <person name="Fiebig A."/>
        </authorList>
    </citation>
    <scope>NUCLEOTIDE SEQUENCE [LARGE SCALE GENOMIC DNA]</scope>
    <source>
        <strain evidence="7 8">DFL-43</strain>
    </source>
</reference>
<keyword evidence="5" id="KW-0998">Cell outer membrane</keyword>
<name>A9CZB3_HOEPD</name>
<evidence type="ECO:0000256" key="3">
    <source>
        <dbReference type="ARBA" id="ARBA00022729"/>
    </source>
</evidence>
<comment type="caution">
    <text evidence="7">The sequence shown here is derived from an EMBL/GenBank/DDBJ whole genome shotgun (WGS) entry which is preliminary data.</text>
</comment>
<dbReference type="GO" id="GO:0009279">
    <property type="term" value="C:cell outer membrane"/>
    <property type="evidence" value="ECO:0007669"/>
    <property type="project" value="UniProtKB-SubCell"/>
</dbReference>
<comment type="subcellular location">
    <subcellularLocation>
        <location evidence="1">Cell outer membrane</location>
    </subcellularLocation>
</comment>
<evidence type="ECO:0000313" key="8">
    <source>
        <dbReference type="Proteomes" id="UP000004291"/>
    </source>
</evidence>
<dbReference type="Gene3D" id="2.40.160.20">
    <property type="match status" value="1"/>
</dbReference>
<dbReference type="InterPro" id="IPR010583">
    <property type="entry name" value="MipA"/>
</dbReference>
<feature type="chain" id="PRO_5002736866" evidence="6">
    <location>
        <begin position="27"/>
        <end position="258"/>
    </location>
</feature>
<dbReference type="PANTHER" id="PTHR38776">
    <property type="entry name" value="MLTA-INTERACTING PROTEIN-RELATED"/>
    <property type="match status" value="1"/>
</dbReference>
<dbReference type="Pfam" id="PF06629">
    <property type="entry name" value="MipA"/>
    <property type="match status" value="1"/>
</dbReference>
<feature type="signal peptide" evidence="6">
    <location>
        <begin position="1"/>
        <end position="26"/>
    </location>
</feature>
<organism evidence="7 8">
    <name type="scientific">Hoeflea phototrophica (strain DSM 17068 / NCIMB 14078 / DFL-43)</name>
    <dbReference type="NCBI Taxonomy" id="411684"/>
    <lineage>
        <taxon>Bacteria</taxon>
        <taxon>Pseudomonadati</taxon>
        <taxon>Pseudomonadota</taxon>
        <taxon>Alphaproteobacteria</taxon>
        <taxon>Hyphomicrobiales</taxon>
        <taxon>Rhizobiaceae</taxon>
        <taxon>Hoeflea</taxon>
    </lineage>
</organism>
<gene>
    <name evidence="7" type="ORF">HPDFL43_01035</name>
</gene>
<protein>
    <submittedName>
        <fullName evidence="7">Outer membrane protein V</fullName>
    </submittedName>
</protein>
<evidence type="ECO:0000256" key="5">
    <source>
        <dbReference type="ARBA" id="ARBA00023237"/>
    </source>
</evidence>
<reference evidence="7 8" key="1">
    <citation type="submission" date="2007-10" db="EMBL/GenBank/DDBJ databases">
        <authorList>
            <person name="Wagner-Dobler I."/>
            <person name="Ferriera S."/>
            <person name="Johnson J."/>
            <person name="Kravitz S."/>
            <person name="Beeson K."/>
            <person name="Sutton G."/>
            <person name="Rogers Y.-H."/>
            <person name="Friedman R."/>
            <person name="Frazier M."/>
            <person name="Venter J.C."/>
        </authorList>
    </citation>
    <scope>NUCLEOTIDE SEQUENCE [LARGE SCALE GENOMIC DNA]</scope>
    <source>
        <strain evidence="7 8">DFL-43</strain>
    </source>
</reference>
<dbReference type="HOGENOM" id="CLU_062990_2_1_5"/>
<dbReference type="RefSeq" id="WP_007195999.1">
    <property type="nucleotide sequence ID" value="NZ_CM002917.1"/>
</dbReference>
<dbReference type="OrthoDB" id="5462484at2"/>
<evidence type="ECO:0000256" key="4">
    <source>
        <dbReference type="ARBA" id="ARBA00023136"/>
    </source>
</evidence>
<dbReference type="SUPFAM" id="SSF56925">
    <property type="entry name" value="OMPA-like"/>
    <property type="match status" value="1"/>
</dbReference>